<dbReference type="GO" id="GO:0008236">
    <property type="term" value="F:serine-type peptidase activity"/>
    <property type="evidence" value="ECO:0007669"/>
    <property type="project" value="UniProtKB-KW"/>
</dbReference>
<keyword evidence="5" id="KW-0378">Hydrolase</keyword>
<dbReference type="InterPro" id="IPR005151">
    <property type="entry name" value="Tail-specific_protease"/>
</dbReference>
<dbReference type="Pfam" id="PF03572">
    <property type="entry name" value="Peptidase_S41"/>
    <property type="match status" value="1"/>
</dbReference>
<dbReference type="InterPro" id="IPR001478">
    <property type="entry name" value="PDZ"/>
</dbReference>
<gene>
    <name evidence="8" type="primary">tolB_7</name>
    <name evidence="8" type="ORF">SDC9_41096</name>
</gene>
<comment type="similarity">
    <text evidence="2">Belongs to the peptidase S41B family.</text>
</comment>
<evidence type="ECO:0000256" key="6">
    <source>
        <dbReference type="ARBA" id="ARBA00022825"/>
    </source>
</evidence>
<comment type="subcellular location">
    <subcellularLocation>
        <location evidence="1">Cytoplasm</location>
    </subcellularLocation>
</comment>
<evidence type="ECO:0000256" key="4">
    <source>
        <dbReference type="ARBA" id="ARBA00022670"/>
    </source>
</evidence>
<evidence type="ECO:0000313" key="8">
    <source>
        <dbReference type="EMBL" id="MPL94935.1"/>
    </source>
</evidence>
<dbReference type="Gene3D" id="3.90.226.10">
    <property type="entry name" value="2-enoyl-CoA Hydratase, Chain A, domain 1"/>
    <property type="match status" value="1"/>
</dbReference>
<dbReference type="PIRSF" id="PIRSF036421">
    <property type="entry name" value="Tricorn_protease"/>
    <property type="match status" value="1"/>
</dbReference>
<dbReference type="InterPro" id="IPR029045">
    <property type="entry name" value="ClpP/crotonase-like_dom_sf"/>
</dbReference>
<dbReference type="AlphaFoldDB" id="A0A644VU24"/>
<dbReference type="SUPFAM" id="SSF69304">
    <property type="entry name" value="Tricorn protease N-terminal domain"/>
    <property type="match status" value="1"/>
</dbReference>
<evidence type="ECO:0000256" key="5">
    <source>
        <dbReference type="ARBA" id="ARBA00022801"/>
    </source>
</evidence>
<dbReference type="PROSITE" id="PS50106">
    <property type="entry name" value="PDZ"/>
    <property type="match status" value="1"/>
</dbReference>
<dbReference type="EMBL" id="VSSQ01000447">
    <property type="protein sequence ID" value="MPL94935.1"/>
    <property type="molecule type" value="Genomic_DNA"/>
</dbReference>
<dbReference type="Pfam" id="PF26549">
    <property type="entry name" value="Tricorn_N"/>
    <property type="match status" value="1"/>
</dbReference>
<dbReference type="Pfam" id="PF26550">
    <property type="entry name" value="Tricorn_2nd"/>
    <property type="match status" value="1"/>
</dbReference>
<evidence type="ECO:0000256" key="1">
    <source>
        <dbReference type="ARBA" id="ARBA00004496"/>
    </source>
</evidence>
<reference evidence="8" key="1">
    <citation type="submission" date="2019-08" db="EMBL/GenBank/DDBJ databases">
        <authorList>
            <person name="Kucharzyk K."/>
            <person name="Murdoch R.W."/>
            <person name="Higgins S."/>
            <person name="Loffler F."/>
        </authorList>
    </citation>
    <scope>NUCLEOTIDE SEQUENCE</scope>
</reference>
<dbReference type="PANTHER" id="PTHR43253:SF1">
    <property type="entry name" value="TRICORN PROTEASE HOMOLOG 2-RELATED"/>
    <property type="match status" value="1"/>
</dbReference>
<dbReference type="SUPFAM" id="SSF52096">
    <property type="entry name" value="ClpP/crotonase"/>
    <property type="match status" value="1"/>
</dbReference>
<keyword evidence="4" id="KW-0645">Protease</keyword>
<organism evidence="8">
    <name type="scientific">bioreactor metagenome</name>
    <dbReference type="NCBI Taxonomy" id="1076179"/>
    <lineage>
        <taxon>unclassified sequences</taxon>
        <taxon>metagenomes</taxon>
        <taxon>ecological metagenomes</taxon>
    </lineage>
</organism>
<proteinExistence type="inferred from homology"/>
<evidence type="ECO:0000259" key="7">
    <source>
        <dbReference type="PROSITE" id="PS50106"/>
    </source>
</evidence>
<evidence type="ECO:0000256" key="3">
    <source>
        <dbReference type="ARBA" id="ARBA00022490"/>
    </source>
</evidence>
<dbReference type="SUPFAM" id="SSF50156">
    <property type="entry name" value="PDZ domain-like"/>
    <property type="match status" value="1"/>
</dbReference>
<dbReference type="InterPro" id="IPR036034">
    <property type="entry name" value="PDZ_sf"/>
</dbReference>
<keyword evidence="3" id="KW-0963">Cytoplasm</keyword>
<feature type="domain" description="PDZ" evidence="7">
    <location>
        <begin position="725"/>
        <end position="806"/>
    </location>
</feature>
<dbReference type="InterPro" id="IPR028204">
    <property type="entry name" value="Tricorn_C1"/>
</dbReference>
<dbReference type="CDD" id="cd07562">
    <property type="entry name" value="Peptidase_S41_TRI"/>
    <property type="match status" value="1"/>
</dbReference>
<dbReference type="Gene3D" id="2.130.10.10">
    <property type="entry name" value="YVTN repeat-like/Quinoprotein amine dehydrogenase"/>
    <property type="match status" value="1"/>
</dbReference>
<dbReference type="PANTHER" id="PTHR43253">
    <property type="entry name" value="TRICORN PROTEASE HOMOLOG 2-RELATED"/>
    <property type="match status" value="1"/>
</dbReference>
<comment type="caution">
    <text evidence="8">The sequence shown here is derived from an EMBL/GenBank/DDBJ whole genome shotgun (WGS) entry which is preliminary data.</text>
</comment>
<dbReference type="SUPFAM" id="SSF82171">
    <property type="entry name" value="DPP6 N-terminal domain-like"/>
    <property type="match status" value="1"/>
</dbReference>
<evidence type="ECO:0000256" key="2">
    <source>
        <dbReference type="ARBA" id="ARBA00008524"/>
    </source>
</evidence>
<dbReference type="InterPro" id="IPR015943">
    <property type="entry name" value="WD40/YVTN_repeat-like_dom_sf"/>
</dbReference>
<keyword evidence="6" id="KW-0720">Serine protease</keyword>
<dbReference type="InterPro" id="IPR012393">
    <property type="entry name" value="Tricorn_protease"/>
</dbReference>
<protein>
    <submittedName>
        <fullName evidence="8">Protein TolB</fullName>
    </submittedName>
</protein>
<name>A0A644VU24_9ZZZZ</name>
<dbReference type="Gene3D" id="3.30.750.44">
    <property type="match status" value="1"/>
</dbReference>
<dbReference type="SMART" id="SM00245">
    <property type="entry name" value="TSPc"/>
    <property type="match status" value="1"/>
</dbReference>
<dbReference type="Gene3D" id="2.120.10.60">
    <property type="entry name" value="Tricorn protease N-terminal domain"/>
    <property type="match status" value="1"/>
</dbReference>
<sequence>MKKIFLLVLSAIAGVAANAQSLYFASRPSLSPDGSEVFFSWSGDIFRVPNQGGLALRMISMSGIETSPLVSPDGKNLAFASNETGNYNVYIVPLSGGSVKQLTFHDGSDIPVSWSSDSKKIYFESNRYNSVSVYSVLIEGGTPERLFQNYFNTISALVENPVSGEFYFTESAESYRFATRRGYKGEHNANIISWNPSKSEYREVTNWIGKDQWPMVDIAGNLYYVSDERGGNDNIVKQEGDKRVFLTNYKESVQYPSISRDGSKIVFLKGYEINILDVKSGSVNKPVIRIADSKKTNDQNFKVEIPEDAAISPDGKKLAFVFRGLLFVSDSKGNFIRKIETSDEERVSEVVWAKDNKSLFYTRTNKGYYNIFKKRADTLSVEKPIYSASEGARSLTLSPKGDKIAFISGKRSIMVLDTEKESVEKISDQEFWAYQGYSMNFSSDQKHLAFTAMNMFELDIYIYSFEDKKVLNLTNSAVSESDPVFTPDGKFMYITTNRFSSSYPRGASPMLYRLELEKVKRPQEGEEFDKLFGKGGAKKDSSVVVNQNYIQRRFNQVVRGGVQNSPFIFTLKDKSWLLFGSSHEGSGAIYIQELKDWDQKPPKKLAGVTSAGKYITNGKDLFIIGRDGLFKIDAAAASATKIEIAANFTKNISSEFRQMFYEVWATLEENFYDEKFHGVDWMAKRDYYSEFLPFAGTRDDVRTLINDMLNELNSSHMGFSSAGKEEELQIRSASAVTGIMFKEGDPYIVDRIIPGSPSDYSGNPVKSGDKLVAVNGIKIDKKVNRESYFVSPTPQKEIVLRFARGGSSASLKEEYDIRLHTVSTAALRSLLYTEWEDNNREYVDEASKGKLAYVHMRDMSSGSLENFLIDMNTYAVHKEGLILDLRFNNGGNVHNEVIEFLSQKRHFNWKYREGAISTHPHVTPGDKPIVVLINERSLSDAEVTSNGIKELSIAKLVGTETYRWIIFTSGVRLVDGSSVRLPAWGCYTLDGKNMEATGVKPDISIRNTFRDRLESKDPQLERAIKELLPL</sequence>
<dbReference type="GO" id="GO:0005737">
    <property type="term" value="C:cytoplasm"/>
    <property type="evidence" value="ECO:0007669"/>
    <property type="project" value="UniProtKB-SubCell"/>
</dbReference>
<dbReference type="Pfam" id="PF14684">
    <property type="entry name" value="Tricorn_C1"/>
    <property type="match status" value="1"/>
</dbReference>
<dbReference type="GO" id="GO:0006508">
    <property type="term" value="P:proteolysis"/>
    <property type="evidence" value="ECO:0007669"/>
    <property type="project" value="UniProtKB-KW"/>
</dbReference>
<accession>A0A644VU24</accession>
<dbReference type="Gene3D" id="2.30.42.10">
    <property type="match status" value="1"/>
</dbReference>